<keyword evidence="2" id="KW-1185">Reference proteome</keyword>
<protein>
    <submittedName>
        <fullName evidence="1">Uncharacterized protein</fullName>
    </submittedName>
</protein>
<gene>
    <name evidence="1" type="ORF">WMSIL1_LOCUS14101</name>
</gene>
<proteinExistence type="predicted"/>
<dbReference type="Proteomes" id="UP000321570">
    <property type="component" value="Unassembled WGS sequence"/>
</dbReference>
<evidence type="ECO:0000313" key="2">
    <source>
        <dbReference type="Proteomes" id="UP000321570"/>
    </source>
</evidence>
<dbReference type="AlphaFoldDB" id="A0A564ZAW7"/>
<evidence type="ECO:0000313" key="1">
    <source>
        <dbReference type="EMBL" id="VUZ56532.1"/>
    </source>
</evidence>
<dbReference type="EMBL" id="CABIJS010000705">
    <property type="protein sequence ID" value="VUZ56532.1"/>
    <property type="molecule type" value="Genomic_DNA"/>
</dbReference>
<accession>A0A564ZAW7</accession>
<organism evidence="1 2">
    <name type="scientific">Hymenolepis diminuta</name>
    <name type="common">Rat tapeworm</name>
    <dbReference type="NCBI Taxonomy" id="6216"/>
    <lineage>
        <taxon>Eukaryota</taxon>
        <taxon>Metazoa</taxon>
        <taxon>Spiralia</taxon>
        <taxon>Lophotrochozoa</taxon>
        <taxon>Platyhelminthes</taxon>
        <taxon>Cestoda</taxon>
        <taxon>Eucestoda</taxon>
        <taxon>Cyclophyllidea</taxon>
        <taxon>Hymenolepididae</taxon>
        <taxon>Hymenolepis</taxon>
    </lineage>
</organism>
<name>A0A564ZAW7_HYMDI</name>
<sequence length="57" mass="6905">MRALIGRDDCRKRKGQCRQDWLITKPTKLCLCYYRPRYAYLLRSMKIGQLRTHDVCL</sequence>
<reference evidence="1 2" key="1">
    <citation type="submission" date="2019-07" db="EMBL/GenBank/DDBJ databases">
        <authorList>
            <person name="Jastrzebski P J."/>
            <person name="Paukszto L."/>
            <person name="Jastrzebski P J."/>
        </authorList>
    </citation>
    <scope>NUCLEOTIDE SEQUENCE [LARGE SCALE GENOMIC DNA]</scope>
    <source>
        <strain evidence="1 2">WMS-il1</strain>
    </source>
</reference>